<proteinExistence type="predicted"/>
<dbReference type="AlphaFoldDB" id="K6VNU4"/>
<comment type="caution">
    <text evidence="3">The sequence shown here is derived from an EMBL/GenBank/DDBJ whole genome shotgun (WGS) entry which is preliminary data.</text>
</comment>
<dbReference type="RefSeq" id="WP_006594405.1">
    <property type="nucleotide sequence ID" value="NZ_BAHD01000085.1"/>
</dbReference>
<dbReference type="Proteomes" id="UP000008366">
    <property type="component" value="Unassembled WGS sequence"/>
</dbReference>
<feature type="compositionally biased region" description="Low complexity" evidence="1">
    <location>
        <begin position="383"/>
        <end position="395"/>
    </location>
</feature>
<name>K6VNU4_9MICO</name>
<evidence type="ECO:0000313" key="3">
    <source>
        <dbReference type="EMBL" id="GAB97873.1"/>
    </source>
</evidence>
<sequence>MRSLADDLRARTDDDLATLLLLRPDLARPAPADLTSLAARAVTRASLMRALDDLDTGALQVLEAVAVLAPAGGVAAVGRLLRLPNPTVAPVLDDLWRRALVWRSGHARHVPRPVAEALGPYVAGLAPASVTASFASRTGSFAGSDSAPGSAIGAASGADSGSGSGSAAAVSVLPGPLSALSPGERAVLDRLTWGPPTGRPPREGASAQAVRSLLAAGWLAAFDDNQVVLPRALALELRGGRLHRRSEPNPPPWTPAELPARRIDGAAAGAAAHLLDLLDELLELWGQQPPRVLRSGGLAVRDLRRVSDHLDVDAALAAFLVELARDAGLVGDDGNVEPAWRPTFDADEWATLDPAHRWAALVSAWLASTRAPHRVGSRGADTPPGASGASGASGPVNALSDGASWPRLRLLRREVLAELLTVPPGRSVDADALEARLSWRHPLRPPAWHREVVEATLQGAEWLGVTGAGAVPEAVRALLSAEGVEPAGSPTSDGTADAGVVGSTPDSTPGSSPDSATGSHPDSSTGSATGSSTDSATSAAAAAIAGVAALLPAPVEHALLQADLTAVVPGPPAPSLARLLKAAAHRESRGGASVFRFDGGTVRRALDAGYQADELLAELARVSPTGVPQPLTYLVRDVARRHGTARVGAARSYVRSDDPAALDMLLARREAGPAQLRRLAPTVAISALAPAALVDTLRAAGGAPVLEGIDGVVVSGGPEPARTRRRVPPPVVVALPTPADADRLVRAMRAGQEARDRQDAAAARTPTGPPCRPPSRPWSWPWCVRRSRGAARCGSGSPMPTARRGGCCCPRRASRVAACRGSWRSARVAPAGARRWAGRPVKPVVARPLVAPRVAASGRCRCTASLAPHCPETTRLARRRGGRAAGPVGDGNVTALTRAALRTQGRMRATRLG</sequence>
<feature type="region of interest" description="Disordered" evidence="1">
    <location>
        <begin position="482"/>
        <end position="534"/>
    </location>
</feature>
<feature type="region of interest" description="Disordered" evidence="1">
    <location>
        <begin position="750"/>
        <end position="775"/>
    </location>
</feature>
<dbReference type="InterPro" id="IPR032830">
    <property type="entry name" value="XPB/Ssl2_N"/>
</dbReference>
<keyword evidence="4" id="KW-1185">Reference proteome</keyword>
<gene>
    <name evidence="3" type="ORF">KILIM_085_00180</name>
</gene>
<feature type="region of interest" description="Disordered" evidence="1">
    <location>
        <begin position="374"/>
        <end position="398"/>
    </location>
</feature>
<feature type="region of interest" description="Disordered" evidence="1">
    <location>
        <begin position="146"/>
        <end position="168"/>
    </location>
</feature>
<dbReference type="Pfam" id="PF13625">
    <property type="entry name" value="Helicase_C_3"/>
    <property type="match status" value="1"/>
</dbReference>
<organism evidence="3 4">
    <name type="scientific">Kineosphaera limosa NBRC 100340</name>
    <dbReference type="NCBI Taxonomy" id="1184609"/>
    <lineage>
        <taxon>Bacteria</taxon>
        <taxon>Bacillati</taxon>
        <taxon>Actinomycetota</taxon>
        <taxon>Actinomycetes</taxon>
        <taxon>Micrococcales</taxon>
        <taxon>Dermatophilaceae</taxon>
        <taxon>Kineosphaera</taxon>
    </lineage>
</organism>
<accession>K6VNU4</accession>
<dbReference type="OrthoDB" id="3415124at2"/>
<dbReference type="eggNOG" id="COG2378">
    <property type="taxonomic scope" value="Bacteria"/>
</dbReference>
<evidence type="ECO:0000313" key="4">
    <source>
        <dbReference type="Proteomes" id="UP000008366"/>
    </source>
</evidence>
<evidence type="ECO:0000256" key="1">
    <source>
        <dbReference type="SAM" id="MobiDB-lite"/>
    </source>
</evidence>
<dbReference type="STRING" id="1184609.KILIM_085_00180"/>
<reference evidence="3 4" key="1">
    <citation type="submission" date="2012-08" db="EMBL/GenBank/DDBJ databases">
        <title>Whole genome shotgun sequence of Kineosphaera limosa NBRC 100340.</title>
        <authorList>
            <person name="Yoshida I."/>
            <person name="Isaki S."/>
            <person name="Hosoyama A."/>
            <person name="Tsuchikane K."/>
            <person name="Katsumata H."/>
            <person name="Ando Y."/>
            <person name="Ohji S."/>
            <person name="Hamada M."/>
            <person name="Tamura T."/>
            <person name="Yamazoe A."/>
            <person name="Yamazaki S."/>
            <person name="Fujita N."/>
        </authorList>
    </citation>
    <scope>NUCLEOTIDE SEQUENCE [LARGE SCALE GENOMIC DNA]</scope>
    <source>
        <strain evidence="3 4">NBRC 100340</strain>
    </source>
</reference>
<feature type="compositionally biased region" description="Low complexity" evidence="1">
    <location>
        <begin position="502"/>
        <end position="534"/>
    </location>
</feature>
<feature type="domain" description="Helicase XPB/Ssl2 N-terminal" evidence="2">
    <location>
        <begin position="559"/>
        <end position="680"/>
    </location>
</feature>
<evidence type="ECO:0000259" key="2">
    <source>
        <dbReference type="Pfam" id="PF13625"/>
    </source>
</evidence>
<dbReference type="EMBL" id="BAHD01000085">
    <property type="protein sequence ID" value="GAB97873.1"/>
    <property type="molecule type" value="Genomic_DNA"/>
</dbReference>
<protein>
    <recommendedName>
        <fullName evidence="2">Helicase XPB/Ssl2 N-terminal domain-containing protein</fullName>
    </recommendedName>
</protein>